<evidence type="ECO:0000313" key="1">
    <source>
        <dbReference type="EMBL" id="AMY21815.1"/>
    </source>
</evidence>
<accession>A0A143QF44</accession>
<sequence>MTDSTKTAFPASVLEWLRAGYPEGVPPKDRFPLVALLRRAALTDAQVQEIVLELVSPANGALDDGAISTEEIATYIRDQIDAEPTAEDISRVSARLAAGGWPLADPAAL</sequence>
<evidence type="ECO:0008006" key="3">
    <source>
        <dbReference type="Google" id="ProtNLM"/>
    </source>
</evidence>
<reference evidence="2" key="2">
    <citation type="submission" date="2016-04" db="EMBL/GenBank/DDBJ databases">
        <title>Complete Genome and Plasmid Sequences for Rhodococcus fascians D188 and Draft Sequences for Rhodococcus spp. Isolates PBTS 1 and PBTS 2.</title>
        <authorList>
            <person name="Stamer R."/>
            <person name="Vereecke D."/>
            <person name="Zhang Y."/>
            <person name="Schilkey F."/>
            <person name="Devitt N."/>
            <person name="Randall J."/>
        </authorList>
    </citation>
    <scope>NUCLEOTIDE SEQUENCE [LARGE SCALE GENOMIC DNA]</scope>
    <source>
        <strain evidence="2">PBTS2</strain>
    </source>
</reference>
<dbReference type="Pfam" id="PF11829">
    <property type="entry name" value="DUF3349"/>
    <property type="match status" value="1"/>
</dbReference>
<dbReference type="Proteomes" id="UP000076038">
    <property type="component" value="Chromosome"/>
</dbReference>
<dbReference type="RefSeq" id="WP_032369750.1">
    <property type="nucleotide sequence ID" value="NZ_CP015220.1"/>
</dbReference>
<evidence type="ECO:0000313" key="2">
    <source>
        <dbReference type="Proteomes" id="UP000076038"/>
    </source>
</evidence>
<dbReference type="Gene3D" id="1.10.10.2390">
    <property type="match status" value="1"/>
</dbReference>
<proteinExistence type="predicted"/>
<dbReference type="InterPro" id="IPR021784">
    <property type="entry name" value="DUF3349"/>
</dbReference>
<dbReference type="PATRIC" id="fig|1653479.3.peg.504"/>
<dbReference type="EMBL" id="CP015220">
    <property type="protein sequence ID" value="AMY21815.1"/>
    <property type="molecule type" value="Genomic_DNA"/>
</dbReference>
<reference evidence="1 2" key="1">
    <citation type="journal article" date="2016" name="Genome Announc.">
        <title>Complete Genome and Plasmid Sequences for Rhodococcus fascians D188 and Draft Sequences for Rhodococcus Isolates PBTS 1 and PBTS 2.</title>
        <authorList>
            <person name="Stamler R.A."/>
            <person name="Vereecke D."/>
            <person name="Zhang Y."/>
            <person name="Schilkey F."/>
            <person name="Devitt N."/>
            <person name="Randall J.J."/>
        </authorList>
    </citation>
    <scope>NUCLEOTIDE SEQUENCE [LARGE SCALE GENOMIC DNA]</scope>
    <source>
        <strain evidence="1 2">PBTS2</strain>
    </source>
</reference>
<dbReference type="AlphaFoldDB" id="A0A143QF44"/>
<name>A0A143QF44_RHOFA</name>
<dbReference type="KEGG" id="rhs:A3Q41_00495"/>
<protein>
    <recommendedName>
        <fullName evidence="3">DUF3349 domain-containing protein</fullName>
    </recommendedName>
</protein>
<dbReference type="GeneID" id="93555541"/>
<dbReference type="Gene3D" id="6.10.140.2080">
    <property type="match status" value="1"/>
</dbReference>
<organism evidence="1 2">
    <name type="scientific">Rhodococcoides fascians</name>
    <name type="common">Rhodococcus fascians</name>
    <dbReference type="NCBI Taxonomy" id="1828"/>
    <lineage>
        <taxon>Bacteria</taxon>
        <taxon>Bacillati</taxon>
        <taxon>Actinomycetota</taxon>
        <taxon>Actinomycetes</taxon>
        <taxon>Mycobacteriales</taxon>
        <taxon>Nocardiaceae</taxon>
        <taxon>Rhodococcoides</taxon>
    </lineage>
</organism>
<keyword evidence="2" id="KW-1185">Reference proteome</keyword>
<gene>
    <name evidence="1" type="ORF">A3Q41_00495</name>
</gene>
<accession>A0A260TX54</accession>
<dbReference type="OrthoDB" id="4350726at2"/>